<dbReference type="Proteomes" id="UP000192601">
    <property type="component" value="Unassembled WGS sequence"/>
</dbReference>
<protein>
    <recommendedName>
        <fullName evidence="9">Divalent metal cation transporter</fullName>
    </recommendedName>
</protein>
<proteinExistence type="predicted"/>
<dbReference type="PANTHER" id="PTHR11706">
    <property type="entry name" value="SOLUTE CARRIER PROTEIN FAMILY 11 MEMBER"/>
    <property type="match status" value="1"/>
</dbReference>
<dbReference type="PROSITE" id="PS50283">
    <property type="entry name" value="NA_SOLUT_SYMP_3"/>
    <property type="match status" value="1"/>
</dbReference>
<evidence type="ECO:0000313" key="7">
    <source>
        <dbReference type="EMBL" id="ORB70899.1"/>
    </source>
</evidence>
<gene>
    <name evidence="7" type="ORF">BST44_22460</name>
</gene>
<dbReference type="Gene3D" id="1.10.4160.10">
    <property type="entry name" value="Hydantoin permease"/>
    <property type="match status" value="1"/>
</dbReference>
<dbReference type="STRING" id="1783.BST44_22460"/>
<evidence type="ECO:0000256" key="2">
    <source>
        <dbReference type="ARBA" id="ARBA00022448"/>
    </source>
</evidence>
<comment type="subcellular location">
    <subcellularLocation>
        <location evidence="1">Membrane</location>
        <topology evidence="1">Multi-pass membrane protein</topology>
    </subcellularLocation>
</comment>
<evidence type="ECO:0000256" key="5">
    <source>
        <dbReference type="ARBA" id="ARBA00023136"/>
    </source>
</evidence>
<accession>A0A1X0K7A3</accession>
<feature type="transmembrane region" description="Helical" evidence="6">
    <location>
        <begin position="373"/>
        <end position="394"/>
    </location>
</feature>
<feature type="transmembrane region" description="Helical" evidence="6">
    <location>
        <begin position="331"/>
        <end position="353"/>
    </location>
</feature>
<dbReference type="GO" id="GO:0005886">
    <property type="term" value="C:plasma membrane"/>
    <property type="evidence" value="ECO:0007669"/>
    <property type="project" value="TreeGrafter"/>
</dbReference>
<dbReference type="AlphaFoldDB" id="A0A1X0K7A3"/>
<reference evidence="7 8" key="1">
    <citation type="submission" date="2017-02" db="EMBL/GenBank/DDBJ databases">
        <title>The new phylogeny of genus Mycobacterium.</title>
        <authorList>
            <person name="Tortoli E."/>
            <person name="Trovato A."/>
            <person name="Cirillo D.M."/>
        </authorList>
    </citation>
    <scope>NUCLEOTIDE SEQUENCE [LARGE SCALE GENOMIC DNA]</scope>
    <source>
        <strain evidence="7 8">DSM 43992</strain>
    </source>
</reference>
<dbReference type="GO" id="GO:0005384">
    <property type="term" value="F:manganese ion transmembrane transporter activity"/>
    <property type="evidence" value="ECO:0007669"/>
    <property type="project" value="TreeGrafter"/>
</dbReference>
<evidence type="ECO:0000256" key="4">
    <source>
        <dbReference type="ARBA" id="ARBA00022989"/>
    </source>
</evidence>
<name>A0A1X0K7A3_MYCSC</name>
<keyword evidence="2" id="KW-0813">Transport</keyword>
<feature type="transmembrane region" description="Helical" evidence="6">
    <location>
        <begin position="102"/>
        <end position="120"/>
    </location>
</feature>
<evidence type="ECO:0000256" key="3">
    <source>
        <dbReference type="ARBA" id="ARBA00022692"/>
    </source>
</evidence>
<sequence>MLAGIGGFVDTGGVITATDAGASFHYSLAWTVVFGMIGFALFAEMSGRVAMSSTQPTWDVMRTRLGPKIGAIPLVISLVIHVLTLAVDLVGMGLALQLLLGVSYRVWVAAVALVLIVALWRFNFTAIDTGAALLGLLMLVAVAAMIKLSPDWGAMAKGLITPQVHEAPSNAKYLFGIAALLGAFMTPYQFDFYSSGVIEERWAERDLMRNRVVAITGTAFGAVVTLGLMAAGGKALYNRDVPVDTIRHAASPTAEAFGHTGLYLFIIGVLAVSLAASIELCLSGGYAMCQYYGWDWGKSAPARKAPAFNLIYVAMILVAAVIVLLPVNPISFTTVTMALGAAALPFTFIPLLLIANDRRVMGRQRNTRATNVLAIIVLSVLVCITVMTVPLLVITHGSF</sequence>
<feature type="transmembrane region" description="Helical" evidence="6">
    <location>
        <begin position="24"/>
        <end position="43"/>
    </location>
</feature>
<feature type="transmembrane region" description="Helical" evidence="6">
    <location>
        <begin position="71"/>
        <end position="96"/>
    </location>
</feature>
<organism evidence="7 8">
    <name type="scientific">Mycobacterium scrofulaceum</name>
    <dbReference type="NCBI Taxonomy" id="1783"/>
    <lineage>
        <taxon>Bacteria</taxon>
        <taxon>Bacillati</taxon>
        <taxon>Actinomycetota</taxon>
        <taxon>Actinomycetes</taxon>
        <taxon>Mycobacteriales</taxon>
        <taxon>Mycobacteriaceae</taxon>
        <taxon>Mycobacterium</taxon>
    </lineage>
</organism>
<keyword evidence="4 6" id="KW-1133">Transmembrane helix</keyword>
<dbReference type="Pfam" id="PF01566">
    <property type="entry name" value="Nramp"/>
    <property type="match status" value="1"/>
</dbReference>
<evidence type="ECO:0008006" key="9">
    <source>
        <dbReference type="Google" id="ProtNLM"/>
    </source>
</evidence>
<feature type="transmembrane region" description="Helical" evidence="6">
    <location>
        <begin position="262"/>
        <end position="286"/>
    </location>
</feature>
<dbReference type="InterPro" id="IPR001734">
    <property type="entry name" value="Na/solute_symporter"/>
</dbReference>
<feature type="transmembrane region" description="Helical" evidence="6">
    <location>
        <begin position="211"/>
        <end position="231"/>
    </location>
</feature>
<evidence type="ECO:0000256" key="6">
    <source>
        <dbReference type="SAM" id="Phobius"/>
    </source>
</evidence>
<evidence type="ECO:0000256" key="1">
    <source>
        <dbReference type="ARBA" id="ARBA00004141"/>
    </source>
</evidence>
<dbReference type="EMBL" id="MVIJ01000043">
    <property type="protein sequence ID" value="ORB70899.1"/>
    <property type="molecule type" value="Genomic_DNA"/>
</dbReference>
<feature type="transmembrane region" description="Helical" evidence="6">
    <location>
        <begin position="132"/>
        <end position="150"/>
    </location>
</feature>
<keyword evidence="3 6" id="KW-0812">Transmembrane</keyword>
<dbReference type="InterPro" id="IPR001046">
    <property type="entry name" value="NRAMP_fam"/>
</dbReference>
<keyword evidence="8" id="KW-1185">Reference proteome</keyword>
<dbReference type="GO" id="GO:0015086">
    <property type="term" value="F:cadmium ion transmembrane transporter activity"/>
    <property type="evidence" value="ECO:0007669"/>
    <property type="project" value="TreeGrafter"/>
</dbReference>
<feature type="transmembrane region" description="Helical" evidence="6">
    <location>
        <begin position="307"/>
        <end position="325"/>
    </location>
</feature>
<feature type="transmembrane region" description="Helical" evidence="6">
    <location>
        <begin position="170"/>
        <end position="190"/>
    </location>
</feature>
<dbReference type="PANTHER" id="PTHR11706:SF33">
    <property type="entry name" value="NATURAL RESISTANCE-ASSOCIATED MACROPHAGE PROTEIN 2"/>
    <property type="match status" value="1"/>
</dbReference>
<keyword evidence="5 6" id="KW-0472">Membrane</keyword>
<comment type="caution">
    <text evidence="7">The sequence shown here is derived from an EMBL/GenBank/DDBJ whole genome shotgun (WGS) entry which is preliminary data.</text>
</comment>
<dbReference type="GO" id="GO:0034755">
    <property type="term" value="P:iron ion transmembrane transport"/>
    <property type="evidence" value="ECO:0007669"/>
    <property type="project" value="TreeGrafter"/>
</dbReference>
<evidence type="ECO:0000313" key="8">
    <source>
        <dbReference type="Proteomes" id="UP000192601"/>
    </source>
</evidence>